<feature type="region of interest" description="Disordered" evidence="1">
    <location>
        <begin position="89"/>
        <end position="115"/>
    </location>
</feature>
<organism evidence="2 3">
    <name type="scientific">Claviceps africana</name>
    <dbReference type="NCBI Taxonomy" id="83212"/>
    <lineage>
        <taxon>Eukaryota</taxon>
        <taxon>Fungi</taxon>
        <taxon>Dikarya</taxon>
        <taxon>Ascomycota</taxon>
        <taxon>Pezizomycotina</taxon>
        <taxon>Sordariomycetes</taxon>
        <taxon>Hypocreomycetidae</taxon>
        <taxon>Hypocreales</taxon>
        <taxon>Clavicipitaceae</taxon>
        <taxon>Claviceps</taxon>
    </lineage>
</organism>
<evidence type="ECO:0000256" key="1">
    <source>
        <dbReference type="SAM" id="MobiDB-lite"/>
    </source>
</evidence>
<feature type="non-terminal residue" evidence="2">
    <location>
        <position position="1"/>
    </location>
</feature>
<sequence>IPRFPDSQIPRFPDSQIPRFPDSQIPRFPDSQIPRFPDSRIPCPHLLRGVRPLPIAEETRPDMDRAAVGFLKMMQISQDRLLGRQPLWASQLRSSSQRSNARPRLIGPRHGRRHG</sequence>
<gene>
    <name evidence="2" type="ORF">E4U42_005059</name>
</gene>
<feature type="compositionally biased region" description="Polar residues" evidence="1">
    <location>
        <begin position="91"/>
        <end position="100"/>
    </location>
</feature>
<evidence type="ECO:0000313" key="3">
    <source>
        <dbReference type="Proteomes" id="UP000811619"/>
    </source>
</evidence>
<dbReference type="EMBL" id="SRPY01000466">
    <property type="protein sequence ID" value="KAG5923046.1"/>
    <property type="molecule type" value="Genomic_DNA"/>
</dbReference>
<proteinExistence type="predicted"/>
<name>A0A8K0J428_9HYPO</name>
<dbReference type="OrthoDB" id="3908708at2759"/>
<accession>A0A8K0J428</accession>
<dbReference type="Proteomes" id="UP000811619">
    <property type="component" value="Unassembled WGS sequence"/>
</dbReference>
<feature type="region of interest" description="Disordered" evidence="1">
    <location>
        <begin position="1"/>
        <end position="40"/>
    </location>
</feature>
<keyword evidence="3" id="KW-1185">Reference proteome</keyword>
<dbReference type="AlphaFoldDB" id="A0A8K0J428"/>
<reference evidence="2" key="1">
    <citation type="journal article" date="2020" name="bioRxiv">
        <title>Whole genome comparisons of ergot fungi reveals the divergence and evolution of species within the genus Claviceps are the result of varying mechanisms driving genome evolution and host range expansion.</title>
        <authorList>
            <person name="Wyka S.A."/>
            <person name="Mondo S.J."/>
            <person name="Liu M."/>
            <person name="Dettman J."/>
            <person name="Nalam V."/>
            <person name="Broders K.D."/>
        </authorList>
    </citation>
    <scope>NUCLEOTIDE SEQUENCE</scope>
    <source>
        <strain evidence="2">CCC 489</strain>
    </source>
</reference>
<protein>
    <submittedName>
        <fullName evidence="2">Uncharacterized protein</fullName>
    </submittedName>
</protein>
<comment type="caution">
    <text evidence="2">The sequence shown here is derived from an EMBL/GenBank/DDBJ whole genome shotgun (WGS) entry which is preliminary data.</text>
</comment>
<evidence type="ECO:0000313" key="2">
    <source>
        <dbReference type="EMBL" id="KAG5923046.1"/>
    </source>
</evidence>